<feature type="signal peptide" evidence="1">
    <location>
        <begin position="1"/>
        <end position="27"/>
    </location>
</feature>
<accession>A0ABP7N6S4</accession>
<dbReference type="InterPro" id="IPR025388">
    <property type="entry name" value="Alginate_export_dom"/>
</dbReference>
<dbReference type="Gene3D" id="2.40.160.10">
    <property type="entry name" value="Porin"/>
    <property type="match status" value="1"/>
</dbReference>
<gene>
    <name evidence="3" type="ORF">GCM10022277_38380</name>
</gene>
<evidence type="ECO:0000313" key="3">
    <source>
        <dbReference type="EMBL" id="GAA3938563.1"/>
    </source>
</evidence>
<dbReference type="InterPro" id="IPR023614">
    <property type="entry name" value="Porin_dom_sf"/>
</dbReference>
<comment type="caution">
    <text evidence="3">The sequence shown here is derived from an EMBL/GenBank/DDBJ whole genome shotgun (WGS) entry which is preliminary data.</text>
</comment>
<name>A0ABP7N6S4_9GAMM</name>
<feature type="domain" description="Alginate export" evidence="2">
    <location>
        <begin position="81"/>
        <end position="285"/>
    </location>
</feature>
<dbReference type="EMBL" id="BAABBN010000015">
    <property type="protein sequence ID" value="GAA3938563.1"/>
    <property type="molecule type" value="Genomic_DNA"/>
</dbReference>
<feature type="chain" id="PRO_5046929733" evidence="1">
    <location>
        <begin position="28"/>
        <end position="414"/>
    </location>
</feature>
<evidence type="ECO:0000313" key="4">
    <source>
        <dbReference type="Proteomes" id="UP001501565"/>
    </source>
</evidence>
<dbReference type="Pfam" id="PF13372">
    <property type="entry name" value="Alginate_exp"/>
    <property type="match status" value="1"/>
</dbReference>
<evidence type="ECO:0000259" key="2">
    <source>
        <dbReference type="Pfam" id="PF13372"/>
    </source>
</evidence>
<dbReference type="RefSeq" id="WP_344800253.1">
    <property type="nucleotide sequence ID" value="NZ_BAABBN010000015.1"/>
</dbReference>
<keyword evidence="4" id="KW-1185">Reference proteome</keyword>
<keyword evidence="1" id="KW-0732">Signal</keyword>
<reference evidence="4" key="1">
    <citation type="journal article" date="2019" name="Int. J. Syst. Evol. Microbiol.">
        <title>The Global Catalogue of Microorganisms (GCM) 10K type strain sequencing project: providing services to taxonomists for standard genome sequencing and annotation.</title>
        <authorList>
            <consortium name="The Broad Institute Genomics Platform"/>
            <consortium name="The Broad Institute Genome Sequencing Center for Infectious Disease"/>
            <person name="Wu L."/>
            <person name="Ma J."/>
        </authorList>
    </citation>
    <scope>NUCLEOTIDE SEQUENCE [LARGE SCALE GENOMIC DNA]</scope>
    <source>
        <strain evidence="4">JCM 17551</strain>
    </source>
</reference>
<dbReference type="SUPFAM" id="SSF56935">
    <property type="entry name" value="Porins"/>
    <property type="match status" value="1"/>
</dbReference>
<protein>
    <submittedName>
        <fullName evidence="3">Alginate export family protein</fullName>
    </submittedName>
</protein>
<evidence type="ECO:0000256" key="1">
    <source>
        <dbReference type="SAM" id="SignalP"/>
    </source>
</evidence>
<sequence>MKTASLNVLSLAIAGAVASSFSSAAFAVDGAEITEALTNGKAYADFRLRYEFVDQDNDLDNAKGMTLRSRLGYKTGEVSGFSAGIEFEDSRVVAGLDDYSDANGHHAGEKSVIADPETTELDQAYLQYKNDMVTAKVGRQVITMDNHRFVGHVGWRQDRQTFDGYSLKVTPMKNLSLDYAYLEQRNRIFGEDADLDSKDHLINASYQTPFGKVTGYAYLLEEDNRDETSVDTYGVRFSGKTDVSSDLKALYTLEYATQDFEKEGAADADADYMNLEAGAVFNGVTAKLGYEVLGSDDSNYGFSTPLATLHKFNGWADQFLGTPNEGLVDMSVTVSGKLAGLKLAAVYHEFEADDSSDNTDDLGSELDLLVSKKFSDNYSAGVKYAMYSAEDDANNGGKKLVDTDKAWLWVSAKF</sequence>
<organism evidence="3 4">
    <name type="scientific">Litoribacillus peritrichatus</name>
    <dbReference type="NCBI Taxonomy" id="718191"/>
    <lineage>
        <taxon>Bacteria</taxon>
        <taxon>Pseudomonadati</taxon>
        <taxon>Pseudomonadota</taxon>
        <taxon>Gammaproteobacteria</taxon>
        <taxon>Oceanospirillales</taxon>
        <taxon>Oceanospirillaceae</taxon>
        <taxon>Litoribacillus</taxon>
    </lineage>
</organism>
<proteinExistence type="predicted"/>
<dbReference type="Proteomes" id="UP001501565">
    <property type="component" value="Unassembled WGS sequence"/>
</dbReference>